<protein>
    <submittedName>
        <fullName evidence="1">SAICAR synthase-like protein</fullName>
    </submittedName>
</protein>
<comment type="caution">
    <text evidence="1">The sequence shown here is derived from an EMBL/GenBank/DDBJ whole genome shotgun (WGS) entry which is preliminary data.</text>
</comment>
<gene>
    <name evidence="1" type="ORF">BV22DRAFT_1020803</name>
</gene>
<dbReference type="EMBL" id="MU266565">
    <property type="protein sequence ID" value="KAH7920680.1"/>
    <property type="molecule type" value="Genomic_DNA"/>
</dbReference>
<organism evidence="1 2">
    <name type="scientific">Leucogyrophana mollusca</name>
    <dbReference type="NCBI Taxonomy" id="85980"/>
    <lineage>
        <taxon>Eukaryota</taxon>
        <taxon>Fungi</taxon>
        <taxon>Dikarya</taxon>
        <taxon>Basidiomycota</taxon>
        <taxon>Agaricomycotina</taxon>
        <taxon>Agaricomycetes</taxon>
        <taxon>Agaricomycetidae</taxon>
        <taxon>Boletales</taxon>
        <taxon>Boletales incertae sedis</taxon>
        <taxon>Leucogyrophana</taxon>
    </lineage>
</organism>
<sequence>MALSSPSNLPPTVPLASQVGGHAGVQTTEDNSLLLKPALPQEIAFYQQIASDPTLSRLKQWTCKFLGTLQLHGTVKEGAGEGMPLEITPLDGVAENKDQYNDHHCLRSISLTDLLENLTHGFIKPNILDVKLGTVFCDESAPPEKRARMELEARETTSAETGVRLTGFQVHSNGAPGPVITSKAYGKGITASQLPEGIARFFPVSAEQTQLGLPANFLLPILVRLHKDIGRIKVTLEEIEMRLVGASLLIIYEGDWATTGSVEETWNAAGERVLEDEEDDADAEGVEDMETVNDDNSASDDEDSDDDEEGPGPVYIVKLIDFAHTRLTPGLGPDKGVILGLRTVLGLLSERIKEVRELIASN</sequence>
<keyword evidence="2" id="KW-1185">Reference proteome</keyword>
<accession>A0ACB8B4T0</accession>
<evidence type="ECO:0000313" key="1">
    <source>
        <dbReference type="EMBL" id="KAH7920680.1"/>
    </source>
</evidence>
<evidence type="ECO:0000313" key="2">
    <source>
        <dbReference type="Proteomes" id="UP000790709"/>
    </source>
</evidence>
<proteinExistence type="predicted"/>
<dbReference type="Proteomes" id="UP000790709">
    <property type="component" value="Unassembled WGS sequence"/>
</dbReference>
<reference evidence="1" key="1">
    <citation type="journal article" date="2021" name="New Phytol.">
        <title>Evolutionary innovations through gain and loss of genes in the ectomycorrhizal Boletales.</title>
        <authorList>
            <person name="Wu G."/>
            <person name="Miyauchi S."/>
            <person name="Morin E."/>
            <person name="Kuo A."/>
            <person name="Drula E."/>
            <person name="Varga T."/>
            <person name="Kohler A."/>
            <person name="Feng B."/>
            <person name="Cao Y."/>
            <person name="Lipzen A."/>
            <person name="Daum C."/>
            <person name="Hundley H."/>
            <person name="Pangilinan J."/>
            <person name="Johnson J."/>
            <person name="Barry K."/>
            <person name="LaButti K."/>
            <person name="Ng V."/>
            <person name="Ahrendt S."/>
            <person name="Min B."/>
            <person name="Choi I.G."/>
            <person name="Park H."/>
            <person name="Plett J.M."/>
            <person name="Magnuson J."/>
            <person name="Spatafora J.W."/>
            <person name="Nagy L.G."/>
            <person name="Henrissat B."/>
            <person name="Grigoriev I.V."/>
            <person name="Yang Z.L."/>
            <person name="Xu J."/>
            <person name="Martin F.M."/>
        </authorList>
    </citation>
    <scope>NUCLEOTIDE SEQUENCE</scope>
    <source>
        <strain evidence="1">KUC20120723A-06</strain>
    </source>
</reference>
<name>A0ACB8B4T0_9AGAM</name>